<reference evidence="2 3" key="1">
    <citation type="submission" date="2023-07" db="EMBL/GenBank/DDBJ databases">
        <title>Novel species of Thermanaerothrix with wide hydrolytic capabilities.</title>
        <authorList>
            <person name="Zayulina K.S."/>
            <person name="Podosokorskaya O.A."/>
            <person name="Elcheninov A.G."/>
        </authorList>
    </citation>
    <scope>NUCLEOTIDE SEQUENCE [LARGE SCALE GENOMIC DNA]</scope>
    <source>
        <strain evidence="2 3">4228-RoL</strain>
    </source>
</reference>
<evidence type="ECO:0000313" key="2">
    <source>
        <dbReference type="EMBL" id="MDT8898345.1"/>
    </source>
</evidence>
<sequence>MASWLPRELRLKPCFRHWTPYLLLGGLWGAWLVVHFRFGPKVIGVFFVGLALALVLLHRHRKPLLMASLAAVILLTTGVVDTWAALRDSTLNLAMDIKDLVIVINTPGSGLDAVPQEARQAAELLTEADATTYRLSPALMDNALFQQRIIEITWPRRLENTSPYWLYLHQSEALPAGCTLMAQREHVALAHCP</sequence>
<evidence type="ECO:0000313" key="3">
    <source>
        <dbReference type="Proteomes" id="UP001254165"/>
    </source>
</evidence>
<proteinExistence type="predicted"/>
<feature type="transmembrane region" description="Helical" evidence="1">
    <location>
        <begin position="20"/>
        <end position="36"/>
    </location>
</feature>
<keyword evidence="3" id="KW-1185">Reference proteome</keyword>
<dbReference type="Proteomes" id="UP001254165">
    <property type="component" value="Unassembled WGS sequence"/>
</dbReference>
<comment type="caution">
    <text evidence="2">The sequence shown here is derived from an EMBL/GenBank/DDBJ whole genome shotgun (WGS) entry which is preliminary data.</text>
</comment>
<evidence type="ECO:0000256" key="1">
    <source>
        <dbReference type="SAM" id="Phobius"/>
    </source>
</evidence>
<dbReference type="RefSeq" id="WP_315625004.1">
    <property type="nucleotide sequence ID" value="NZ_JAUHMF010000002.1"/>
</dbReference>
<gene>
    <name evidence="2" type="ORF">QYE77_08700</name>
</gene>
<keyword evidence="1" id="KW-0812">Transmembrane</keyword>
<protein>
    <recommendedName>
        <fullName evidence="4">DUF4131 domain-containing protein</fullName>
    </recommendedName>
</protein>
<accession>A0ABU3NPP5</accession>
<organism evidence="2 3">
    <name type="scientific">Thermanaerothrix solaris</name>
    <dbReference type="NCBI Taxonomy" id="3058434"/>
    <lineage>
        <taxon>Bacteria</taxon>
        <taxon>Bacillati</taxon>
        <taxon>Chloroflexota</taxon>
        <taxon>Anaerolineae</taxon>
        <taxon>Anaerolineales</taxon>
        <taxon>Anaerolineaceae</taxon>
        <taxon>Thermanaerothrix</taxon>
    </lineage>
</organism>
<keyword evidence="1" id="KW-0472">Membrane</keyword>
<feature type="transmembrane region" description="Helical" evidence="1">
    <location>
        <begin position="42"/>
        <end position="57"/>
    </location>
</feature>
<dbReference type="EMBL" id="JAUHMF010000002">
    <property type="protein sequence ID" value="MDT8898345.1"/>
    <property type="molecule type" value="Genomic_DNA"/>
</dbReference>
<evidence type="ECO:0008006" key="4">
    <source>
        <dbReference type="Google" id="ProtNLM"/>
    </source>
</evidence>
<feature type="transmembrane region" description="Helical" evidence="1">
    <location>
        <begin position="64"/>
        <end position="86"/>
    </location>
</feature>
<keyword evidence="1" id="KW-1133">Transmembrane helix</keyword>
<name>A0ABU3NPP5_9CHLR</name>